<proteinExistence type="inferred from homology"/>
<keyword evidence="3" id="KW-1185">Reference proteome</keyword>
<dbReference type="PANTHER" id="PTHR42877:SF7">
    <property type="entry name" value="FLAVIN-BINDING MONOOXYGENASE-RELATED"/>
    <property type="match status" value="1"/>
</dbReference>
<evidence type="ECO:0000256" key="1">
    <source>
        <dbReference type="ARBA" id="ARBA00010139"/>
    </source>
</evidence>
<comment type="similarity">
    <text evidence="1">Belongs to the FAD-binding monooxygenase family.</text>
</comment>
<dbReference type="InterPro" id="IPR051209">
    <property type="entry name" value="FAD-bind_Monooxygenase_sf"/>
</dbReference>
<evidence type="ECO:0000313" key="3">
    <source>
        <dbReference type="Proteomes" id="UP000807469"/>
    </source>
</evidence>
<dbReference type="AlphaFoldDB" id="A0A9P5ZDR9"/>
<dbReference type="EMBL" id="MU155130">
    <property type="protein sequence ID" value="KAF9486402.1"/>
    <property type="molecule type" value="Genomic_DNA"/>
</dbReference>
<dbReference type="PANTHER" id="PTHR42877">
    <property type="entry name" value="L-ORNITHINE N(5)-MONOOXYGENASE-RELATED"/>
    <property type="match status" value="1"/>
</dbReference>
<dbReference type="InterPro" id="IPR036188">
    <property type="entry name" value="FAD/NAD-bd_sf"/>
</dbReference>
<dbReference type="OrthoDB" id="74360at2759"/>
<gene>
    <name evidence="2" type="ORF">BDN70DRAFT_869927</name>
</gene>
<protein>
    <submittedName>
        <fullName evidence="2">FAD/NAD-binding domain-containing protein</fullName>
    </submittedName>
</protein>
<accession>A0A9P5ZDR9</accession>
<reference evidence="2" key="1">
    <citation type="submission" date="2020-11" db="EMBL/GenBank/DDBJ databases">
        <authorList>
            <consortium name="DOE Joint Genome Institute"/>
            <person name="Ahrendt S."/>
            <person name="Riley R."/>
            <person name="Andreopoulos W."/>
            <person name="Labutti K."/>
            <person name="Pangilinan J."/>
            <person name="Ruiz-Duenas F.J."/>
            <person name="Barrasa J.M."/>
            <person name="Sanchez-Garcia M."/>
            <person name="Camarero S."/>
            <person name="Miyauchi S."/>
            <person name="Serrano A."/>
            <person name="Linde D."/>
            <person name="Babiker R."/>
            <person name="Drula E."/>
            <person name="Ayuso-Fernandez I."/>
            <person name="Pacheco R."/>
            <person name="Padilla G."/>
            <person name="Ferreira P."/>
            <person name="Barriuso J."/>
            <person name="Kellner H."/>
            <person name="Castanera R."/>
            <person name="Alfaro M."/>
            <person name="Ramirez L."/>
            <person name="Pisabarro A.G."/>
            <person name="Kuo A."/>
            <person name="Tritt A."/>
            <person name="Lipzen A."/>
            <person name="He G."/>
            <person name="Yan M."/>
            <person name="Ng V."/>
            <person name="Cullen D."/>
            <person name="Martin F."/>
            <person name="Rosso M.-N."/>
            <person name="Henrissat B."/>
            <person name="Hibbett D."/>
            <person name="Martinez A.T."/>
            <person name="Grigoriev I.V."/>
        </authorList>
    </citation>
    <scope>NUCLEOTIDE SEQUENCE</scope>
    <source>
        <strain evidence="2">CIRM-BRFM 674</strain>
    </source>
</reference>
<organism evidence="2 3">
    <name type="scientific">Pholiota conissans</name>
    <dbReference type="NCBI Taxonomy" id="109636"/>
    <lineage>
        <taxon>Eukaryota</taxon>
        <taxon>Fungi</taxon>
        <taxon>Dikarya</taxon>
        <taxon>Basidiomycota</taxon>
        <taxon>Agaricomycotina</taxon>
        <taxon>Agaricomycetes</taxon>
        <taxon>Agaricomycetidae</taxon>
        <taxon>Agaricales</taxon>
        <taxon>Agaricineae</taxon>
        <taxon>Strophariaceae</taxon>
        <taxon>Pholiota</taxon>
    </lineage>
</organism>
<evidence type="ECO:0000313" key="2">
    <source>
        <dbReference type="EMBL" id="KAF9486402.1"/>
    </source>
</evidence>
<sequence length="592" mass="66437">MTGKFQSFKPGSFQIDDPRPIKVATIGAGYSGIVAGIRFLQRVQNIDFTIYDSNAGIGGTWFVNKYPGLQCDIPSHSYQLTFENKTDWSGFYASGSEILKNLEHLVDKYNLRPFIKLQHRVTCARYNEATGKWHLTIKKPKKLSMKTTGVGALKISNYEDWEEVRDIVDVLFTAVGSLSRWSWPDIAGLETFSGKVLHSADWDTTDHLKDWKDKTVGVIGVGSSAIQIVAALQPKVKHLVNYVRGKTWISSIFVKDQLIRLGGSETSDNYQFTGKDKETFKDPKFYEEIRRNIESDLNMAHPATLLSTPIAELARSEFKESMQKRLAKKPWIAEHLIPDFGVACRRLTPGPGYLEVLCEDNVSFVPALIKRVTPTGIETVDGKFQELDVIVCATGFDTSFRLDFDIIGKGGKTLAEHHNPHPKTYLSVAVDGFPNMFQALGPNAGVGAGNLLLIMERQVDYAVAATLKIQREHIKSMDAKPAAVADFEEWIDSYFPKTVFGTKCRSWYKAGKEEGRVVALWPGSPMHAAKALAHPRWEDFDYEFLDGALNRCYWFGDGNTIADVKEDADRAWYLRPENIDYPPVPVSTQSKL</sequence>
<dbReference type="Proteomes" id="UP000807469">
    <property type="component" value="Unassembled WGS sequence"/>
</dbReference>
<comment type="caution">
    <text evidence="2">The sequence shown here is derived from an EMBL/GenBank/DDBJ whole genome shotgun (WGS) entry which is preliminary data.</text>
</comment>
<dbReference type="Gene3D" id="3.50.50.60">
    <property type="entry name" value="FAD/NAD(P)-binding domain"/>
    <property type="match status" value="3"/>
</dbReference>
<dbReference type="Pfam" id="PF13450">
    <property type="entry name" value="NAD_binding_8"/>
    <property type="match status" value="1"/>
</dbReference>
<name>A0A9P5ZDR9_9AGAR</name>
<dbReference type="SUPFAM" id="SSF51905">
    <property type="entry name" value="FAD/NAD(P)-binding domain"/>
    <property type="match status" value="1"/>
</dbReference>